<dbReference type="Proteomes" id="UP000176527">
    <property type="component" value="Unassembled WGS sequence"/>
</dbReference>
<comment type="caution">
    <text evidence="1">The sequence shown here is derived from an EMBL/GenBank/DDBJ whole genome shotgun (WGS) entry which is preliminary data.</text>
</comment>
<evidence type="ECO:0000313" key="2">
    <source>
        <dbReference type="Proteomes" id="UP000176527"/>
    </source>
</evidence>
<evidence type="ECO:0008006" key="3">
    <source>
        <dbReference type="Google" id="ProtNLM"/>
    </source>
</evidence>
<proteinExistence type="predicted"/>
<dbReference type="EMBL" id="MFDE01000012">
    <property type="protein sequence ID" value="OGE38783.1"/>
    <property type="molecule type" value="Genomic_DNA"/>
</dbReference>
<gene>
    <name evidence="1" type="ORF">A3F00_00685</name>
</gene>
<dbReference type="AlphaFoldDB" id="A0A1F5KCW4"/>
<accession>A0A1F5KCW4</accession>
<reference evidence="1 2" key="1">
    <citation type="journal article" date="2016" name="Nat. Commun.">
        <title>Thousands of microbial genomes shed light on interconnected biogeochemical processes in an aquifer system.</title>
        <authorList>
            <person name="Anantharaman K."/>
            <person name="Brown C.T."/>
            <person name="Hug L.A."/>
            <person name="Sharon I."/>
            <person name="Castelle C.J."/>
            <person name="Probst A.J."/>
            <person name="Thomas B.C."/>
            <person name="Singh A."/>
            <person name="Wilkins M.J."/>
            <person name="Karaoz U."/>
            <person name="Brodie E.L."/>
            <person name="Williams K.H."/>
            <person name="Hubbard S.S."/>
            <person name="Banfield J.F."/>
        </authorList>
    </citation>
    <scope>NUCLEOTIDE SEQUENCE [LARGE SCALE GENOMIC DNA]</scope>
</reference>
<evidence type="ECO:0000313" key="1">
    <source>
        <dbReference type="EMBL" id="OGE38783.1"/>
    </source>
</evidence>
<organism evidence="1 2">
    <name type="scientific">Candidatus Daviesbacteria bacterium RIFCSPHIGHO2_12_FULL_37_11</name>
    <dbReference type="NCBI Taxonomy" id="1797777"/>
    <lineage>
        <taxon>Bacteria</taxon>
        <taxon>Candidatus Daviesiibacteriota</taxon>
    </lineage>
</organism>
<protein>
    <recommendedName>
        <fullName evidence="3">Methyltransferase</fullName>
    </recommendedName>
</protein>
<name>A0A1F5KCW4_9BACT</name>
<dbReference type="SUPFAM" id="SSF53335">
    <property type="entry name" value="S-adenosyl-L-methionine-dependent methyltransferases"/>
    <property type="match status" value="1"/>
</dbReference>
<dbReference type="Gene3D" id="3.40.50.150">
    <property type="entry name" value="Vaccinia Virus protein VP39"/>
    <property type="match status" value="1"/>
</dbReference>
<dbReference type="InterPro" id="IPR029063">
    <property type="entry name" value="SAM-dependent_MTases_sf"/>
</dbReference>
<dbReference type="Pfam" id="PF13578">
    <property type="entry name" value="Methyltransf_24"/>
    <property type="match status" value="1"/>
</dbReference>
<sequence>MRRPPWYSSYEENNYGELFYSLVRIYQPEKVVELGTKAGFSAYHIARGLKANGHGSLDCYDLWEHEAMYEMACKNLKGLEKIVKVNRHDAIGVDINYKSIDILHVDLGNEGGIRQKIIPLWIDKTRQLIIIEGGSIERDKRSWMINLGKTPIRSWLEEFSRLRTDIEYFTFDPFPSVTIIRKK</sequence>